<proteinExistence type="inferred from homology"/>
<keyword evidence="2" id="KW-1015">Disulfide bond</keyword>
<sequence length="317" mass="34856">MALPVTIIGGKGGGPFVFTGYKNGALLEKIGVWVGSTCVKAMKLWLTDGRSQQFGVSGSYPYTEFKFENGELFSSLSLWDNGDGTRLGAIKFRTTKSREFFAKMTARGLKTEFPIDVGSGVCLGVKGRSGLDIDSAGFMFINSIRSVEMKNVVYTTLYEMKPNVNVEEIKEMSYKNNSTTEQQFTMETSKKITKMSSWSVTTSMESSFSMTVQAGIPIVAEVNEEFSFKLGVSSTYAVETTEERTETMSYVINVPPEKTMDIQVTIGRANIDLPYEAAVVVTCTNGSVYQYDKTGVYKGLTYTDAKAAVNESVKLLK</sequence>
<feature type="non-terminal residue" evidence="4">
    <location>
        <position position="317"/>
    </location>
</feature>
<feature type="non-terminal residue" evidence="4">
    <location>
        <position position="1"/>
    </location>
</feature>
<evidence type="ECO:0000259" key="3">
    <source>
        <dbReference type="PROSITE" id="PS51752"/>
    </source>
</evidence>
<dbReference type="Proteomes" id="UP000886611">
    <property type="component" value="Unassembled WGS sequence"/>
</dbReference>
<dbReference type="Gene3D" id="2.100.10.30">
    <property type="entry name" value="Jacalin-like lectin domain"/>
    <property type="match status" value="1"/>
</dbReference>
<dbReference type="Pfam" id="PF01117">
    <property type="entry name" value="Aerolysin"/>
    <property type="match status" value="1"/>
</dbReference>
<evidence type="ECO:0000313" key="4">
    <source>
        <dbReference type="EMBL" id="KAG2458276.1"/>
    </source>
</evidence>
<evidence type="ECO:0000256" key="1">
    <source>
        <dbReference type="ARBA" id="ARBA00009831"/>
    </source>
</evidence>
<dbReference type="AlphaFoldDB" id="A0A8X8BK02"/>
<dbReference type="Pfam" id="PF01419">
    <property type="entry name" value="Jacalin"/>
    <property type="match status" value="1"/>
</dbReference>
<dbReference type="InterPro" id="IPR053280">
    <property type="entry name" value="Aerolysin-like_pore-former"/>
</dbReference>
<keyword evidence="5" id="KW-1185">Reference proteome</keyword>
<dbReference type="PROSITE" id="PS51752">
    <property type="entry name" value="JACALIN_LECTIN"/>
    <property type="match status" value="1"/>
</dbReference>
<protein>
    <submittedName>
        <fullName evidence="4">AEP1 protein</fullName>
    </submittedName>
</protein>
<comment type="caution">
    <text evidence="4">The sequence shown here is derived from an EMBL/GenBank/DDBJ whole genome shotgun (WGS) entry which is preliminary data.</text>
</comment>
<dbReference type="Gene3D" id="2.170.15.10">
    <property type="entry name" value="Proaerolysin, chain A, domain 3"/>
    <property type="match status" value="1"/>
</dbReference>
<dbReference type="SUPFAM" id="SSF56973">
    <property type="entry name" value="Aerolisin/ETX pore-forming domain"/>
    <property type="match status" value="1"/>
</dbReference>
<reference evidence="4 5" key="1">
    <citation type="journal article" date="2021" name="Cell">
        <title>Tracing the genetic footprints of vertebrate landing in non-teleost ray-finned fishes.</title>
        <authorList>
            <person name="Bi X."/>
            <person name="Wang K."/>
            <person name="Yang L."/>
            <person name="Pan H."/>
            <person name="Jiang H."/>
            <person name="Wei Q."/>
            <person name="Fang M."/>
            <person name="Yu H."/>
            <person name="Zhu C."/>
            <person name="Cai Y."/>
            <person name="He Y."/>
            <person name="Gan X."/>
            <person name="Zeng H."/>
            <person name="Yu D."/>
            <person name="Zhu Y."/>
            <person name="Jiang H."/>
            <person name="Qiu Q."/>
            <person name="Yang H."/>
            <person name="Zhang Y.E."/>
            <person name="Wang W."/>
            <person name="Zhu M."/>
            <person name="He S."/>
            <person name="Zhang G."/>
        </authorList>
    </citation>
    <scope>NUCLEOTIDE SEQUENCE [LARGE SCALE GENOMIC DNA]</scope>
    <source>
        <strain evidence="4">Bchr_013</strain>
    </source>
</reference>
<gene>
    <name evidence="4" type="primary">Aep1_4</name>
    <name evidence="4" type="ORF">GTO96_0018373</name>
</gene>
<dbReference type="OrthoDB" id="3758675at2759"/>
<evidence type="ECO:0000313" key="5">
    <source>
        <dbReference type="Proteomes" id="UP000886611"/>
    </source>
</evidence>
<feature type="domain" description="Jacalin-type lectin" evidence="3">
    <location>
        <begin position="2"/>
        <end position="142"/>
    </location>
</feature>
<accession>A0A8X8BK02</accession>
<organism evidence="4 5">
    <name type="scientific">Polypterus senegalus</name>
    <name type="common">Senegal bichir</name>
    <dbReference type="NCBI Taxonomy" id="55291"/>
    <lineage>
        <taxon>Eukaryota</taxon>
        <taxon>Metazoa</taxon>
        <taxon>Chordata</taxon>
        <taxon>Craniata</taxon>
        <taxon>Vertebrata</taxon>
        <taxon>Euteleostomi</taxon>
        <taxon>Actinopterygii</taxon>
        <taxon>Polypteriformes</taxon>
        <taxon>Polypteridae</taxon>
        <taxon>Polypterus</taxon>
    </lineage>
</organism>
<dbReference type="PANTHER" id="PTHR34007">
    <property type="entry name" value="AEROLYSIN-LIKE PROTEIN-RELATED"/>
    <property type="match status" value="1"/>
</dbReference>
<dbReference type="InterPro" id="IPR001229">
    <property type="entry name" value="Jacalin-like_lectin_dom"/>
</dbReference>
<name>A0A8X8BK02_POLSE</name>
<dbReference type="InterPro" id="IPR055267">
    <property type="entry name" value="Aerolysin-like_C"/>
</dbReference>
<dbReference type="EMBL" id="JAATIS010007298">
    <property type="protein sequence ID" value="KAG2458276.1"/>
    <property type="molecule type" value="Genomic_DNA"/>
</dbReference>
<comment type="similarity">
    <text evidence="1">Belongs to the aerolysin family.</text>
</comment>
<evidence type="ECO:0000256" key="2">
    <source>
        <dbReference type="ARBA" id="ARBA00023157"/>
    </source>
</evidence>
<dbReference type="CDD" id="cd09302">
    <property type="entry name" value="Jacalin_like"/>
    <property type="match status" value="1"/>
</dbReference>
<dbReference type="InterPro" id="IPR036404">
    <property type="entry name" value="Jacalin-like_lectin_dom_sf"/>
</dbReference>
<dbReference type="PANTHER" id="PTHR34007:SF1">
    <property type="entry name" value="AEROLYSIN-LIKE PROTEIN-RELATED"/>
    <property type="match status" value="1"/>
</dbReference>